<keyword evidence="3" id="KW-1185">Reference proteome</keyword>
<name>A0A7K3WTF7_9FLAO</name>
<dbReference type="RefSeq" id="WP_163286165.1">
    <property type="nucleotide sequence ID" value="NZ_JAAGVY010000032.1"/>
</dbReference>
<comment type="similarity">
    <text evidence="1">Belongs to the enoyl-CoA hydratase/isomerase family.</text>
</comment>
<dbReference type="Pfam" id="PF00378">
    <property type="entry name" value="ECH_1"/>
    <property type="match status" value="1"/>
</dbReference>
<sequence>MSDYINEGSVKLEVANGIGTIEFQHPASNSLPGKVLKKLADTITEAGENSEVKVIILKSAGDRAFCAGASFDELISIKDAESGKTFFMGFANVINALRKAPKFVIGRVQGKAVGGGVGLASSVDYCLATKFASVKLSELAIGIGPFVVGPAVERKVGKAAMTSLTIDATSWQTAGWAESKGMYANTFETVEELDAAVQKLAETLAKSNPEAMKELKKTFWADADNWDVLLEERAAYSGKLVLSDFTKNAIGAFKAAVKK</sequence>
<dbReference type="EMBL" id="JAAGVY010000032">
    <property type="protein sequence ID" value="NEN24774.1"/>
    <property type="molecule type" value="Genomic_DNA"/>
</dbReference>
<dbReference type="PANTHER" id="PTHR42964">
    <property type="entry name" value="ENOYL-COA HYDRATASE"/>
    <property type="match status" value="1"/>
</dbReference>
<organism evidence="2 3">
    <name type="scientific">Cryomorpha ignava</name>
    <dbReference type="NCBI Taxonomy" id="101383"/>
    <lineage>
        <taxon>Bacteria</taxon>
        <taxon>Pseudomonadati</taxon>
        <taxon>Bacteroidota</taxon>
        <taxon>Flavobacteriia</taxon>
        <taxon>Flavobacteriales</taxon>
        <taxon>Cryomorphaceae</taxon>
        <taxon>Cryomorpha</taxon>
    </lineage>
</organism>
<dbReference type="GO" id="GO:0016853">
    <property type="term" value="F:isomerase activity"/>
    <property type="evidence" value="ECO:0007669"/>
    <property type="project" value="UniProtKB-KW"/>
</dbReference>
<gene>
    <name evidence="2" type="ORF">G3O08_14810</name>
</gene>
<dbReference type="CDD" id="cd06558">
    <property type="entry name" value="crotonase-like"/>
    <property type="match status" value="1"/>
</dbReference>
<evidence type="ECO:0000313" key="2">
    <source>
        <dbReference type="EMBL" id="NEN24774.1"/>
    </source>
</evidence>
<proteinExistence type="inferred from homology"/>
<protein>
    <submittedName>
        <fullName evidence="2">Enoyl-CoA hydratase/isomerase family protein</fullName>
    </submittedName>
</protein>
<keyword evidence="2" id="KW-0413">Isomerase</keyword>
<accession>A0A7K3WTF7</accession>
<reference evidence="2 3" key="1">
    <citation type="submission" date="2020-02" db="EMBL/GenBank/DDBJ databases">
        <title>Out from the shadows clarifying the taxonomy of the family Cryomorphaceae and related taxa by utilizing the GTDB taxonomic framework.</title>
        <authorList>
            <person name="Bowman J.P."/>
        </authorList>
    </citation>
    <scope>NUCLEOTIDE SEQUENCE [LARGE SCALE GENOMIC DNA]</scope>
    <source>
        <strain evidence="2 3">QSSC 1-22</strain>
    </source>
</reference>
<dbReference type="AlphaFoldDB" id="A0A7K3WTF7"/>
<dbReference type="Gene3D" id="3.90.226.10">
    <property type="entry name" value="2-enoyl-CoA Hydratase, Chain A, domain 1"/>
    <property type="match status" value="1"/>
</dbReference>
<dbReference type="PANTHER" id="PTHR42964:SF1">
    <property type="entry name" value="POLYKETIDE BIOSYNTHESIS ENOYL-COA HYDRATASE PKSH-RELATED"/>
    <property type="match status" value="1"/>
</dbReference>
<comment type="caution">
    <text evidence="2">The sequence shown here is derived from an EMBL/GenBank/DDBJ whole genome shotgun (WGS) entry which is preliminary data.</text>
</comment>
<dbReference type="SUPFAM" id="SSF52096">
    <property type="entry name" value="ClpP/crotonase"/>
    <property type="match status" value="1"/>
</dbReference>
<dbReference type="Proteomes" id="UP000486602">
    <property type="component" value="Unassembled WGS sequence"/>
</dbReference>
<dbReference type="InterPro" id="IPR029045">
    <property type="entry name" value="ClpP/crotonase-like_dom_sf"/>
</dbReference>
<evidence type="ECO:0000313" key="3">
    <source>
        <dbReference type="Proteomes" id="UP000486602"/>
    </source>
</evidence>
<evidence type="ECO:0000256" key="1">
    <source>
        <dbReference type="ARBA" id="ARBA00005254"/>
    </source>
</evidence>
<dbReference type="InterPro" id="IPR051683">
    <property type="entry name" value="Enoyl-CoA_Hydratase/Isomerase"/>
</dbReference>
<dbReference type="InterPro" id="IPR001753">
    <property type="entry name" value="Enoyl-CoA_hydra/iso"/>
</dbReference>